<dbReference type="GO" id="GO:0005654">
    <property type="term" value="C:nucleoplasm"/>
    <property type="evidence" value="ECO:0007669"/>
    <property type="project" value="UniProtKB-ARBA"/>
</dbReference>
<dbReference type="Proteomes" id="UP001174909">
    <property type="component" value="Unassembled WGS sequence"/>
</dbReference>
<accession>A0AA35RZD2</accession>
<evidence type="ECO:0000256" key="6">
    <source>
        <dbReference type="SAM" id="MobiDB-lite"/>
    </source>
</evidence>
<feature type="compositionally biased region" description="Polar residues" evidence="6">
    <location>
        <begin position="1"/>
        <end position="13"/>
    </location>
</feature>
<keyword evidence="2" id="KW-0678">Repressor</keyword>
<keyword evidence="8" id="KW-1185">Reference proteome</keyword>
<dbReference type="Gene3D" id="1.20.5.1500">
    <property type="match status" value="1"/>
</dbReference>
<reference evidence="7" key="1">
    <citation type="submission" date="2023-03" db="EMBL/GenBank/DDBJ databases">
        <authorList>
            <person name="Steffen K."/>
            <person name="Cardenas P."/>
        </authorList>
    </citation>
    <scope>NUCLEOTIDE SEQUENCE</scope>
</reference>
<dbReference type="Pfam" id="PF08598">
    <property type="entry name" value="Sds3"/>
    <property type="match status" value="1"/>
</dbReference>
<evidence type="ECO:0000256" key="3">
    <source>
        <dbReference type="ARBA" id="ARBA00023015"/>
    </source>
</evidence>
<comment type="subcellular location">
    <subcellularLocation>
        <location evidence="1">Nucleus</location>
    </subcellularLocation>
</comment>
<comment type="caution">
    <text evidence="7">The sequence shown here is derived from an EMBL/GenBank/DDBJ whole genome shotgun (WGS) entry which is preliminary data.</text>
</comment>
<dbReference type="AlphaFoldDB" id="A0AA35RZD2"/>
<evidence type="ECO:0000256" key="2">
    <source>
        <dbReference type="ARBA" id="ARBA00022491"/>
    </source>
</evidence>
<dbReference type="GO" id="GO:0010468">
    <property type="term" value="P:regulation of gene expression"/>
    <property type="evidence" value="ECO:0007669"/>
    <property type="project" value="UniProtKB-ARBA"/>
</dbReference>
<gene>
    <name evidence="7" type="ORF">GBAR_LOCUS12293</name>
</gene>
<evidence type="ECO:0000256" key="1">
    <source>
        <dbReference type="ARBA" id="ARBA00004123"/>
    </source>
</evidence>
<feature type="compositionally biased region" description="Basic and acidic residues" evidence="6">
    <location>
        <begin position="37"/>
        <end position="46"/>
    </location>
</feature>
<evidence type="ECO:0000256" key="5">
    <source>
        <dbReference type="ARBA" id="ARBA00023242"/>
    </source>
</evidence>
<keyword evidence="5" id="KW-0539">Nucleus</keyword>
<evidence type="ECO:0000313" key="7">
    <source>
        <dbReference type="EMBL" id="CAI8020563.1"/>
    </source>
</evidence>
<feature type="compositionally biased region" description="Basic and acidic residues" evidence="6">
    <location>
        <begin position="14"/>
        <end position="26"/>
    </location>
</feature>
<dbReference type="EMBL" id="CASHTH010001834">
    <property type="protein sequence ID" value="CAI8020563.1"/>
    <property type="molecule type" value="Genomic_DNA"/>
</dbReference>
<proteinExistence type="predicted"/>
<sequence>MPLKSSGRNGNHHTSLEAKTNGHGDEDSSNSDCDSSLCEHDEVESERRKVDCLDDMQFLEQQFSDLKELLFHEKVREIDERMKHISEEGAHEYLQPLKELEEARQRRTQTAELQCSCKLQNIQNKYDEEVASAEQNFQELIQVTKRKMVATIQEKIRRLHEEKIVAEFTKGAVLYDVKMSSGIGHVPIPSLPITRQENGSRKRKRNSEFLLPDKRKKPVTVNDIQPGQAVEEVERKGK</sequence>
<dbReference type="PANTHER" id="PTHR21964">
    <property type="entry name" value="BREAST CANCER METASTASIS-SUPPRESSOR 1"/>
    <property type="match status" value="1"/>
</dbReference>
<feature type="region of interest" description="Disordered" evidence="6">
    <location>
        <begin position="1"/>
        <end position="46"/>
    </location>
</feature>
<evidence type="ECO:0000256" key="4">
    <source>
        <dbReference type="ARBA" id="ARBA00023163"/>
    </source>
</evidence>
<organism evidence="7 8">
    <name type="scientific">Geodia barretti</name>
    <name type="common">Barrett's horny sponge</name>
    <dbReference type="NCBI Taxonomy" id="519541"/>
    <lineage>
        <taxon>Eukaryota</taxon>
        <taxon>Metazoa</taxon>
        <taxon>Porifera</taxon>
        <taxon>Demospongiae</taxon>
        <taxon>Heteroscleromorpha</taxon>
        <taxon>Tetractinellida</taxon>
        <taxon>Astrophorina</taxon>
        <taxon>Geodiidae</taxon>
        <taxon>Geodia</taxon>
    </lineage>
</organism>
<dbReference type="SMART" id="SM01401">
    <property type="entry name" value="Sds3"/>
    <property type="match status" value="1"/>
</dbReference>
<feature type="region of interest" description="Disordered" evidence="6">
    <location>
        <begin position="186"/>
        <end position="238"/>
    </location>
</feature>
<keyword evidence="3" id="KW-0805">Transcription regulation</keyword>
<protein>
    <submittedName>
        <fullName evidence="7">Breast cancer metastasis-suppressor 1-like protein-A</fullName>
    </submittedName>
</protein>
<evidence type="ECO:0000313" key="8">
    <source>
        <dbReference type="Proteomes" id="UP001174909"/>
    </source>
</evidence>
<keyword evidence="4" id="KW-0804">Transcription</keyword>
<name>A0AA35RZD2_GEOBA</name>
<dbReference type="InterPro" id="IPR013907">
    <property type="entry name" value="Sds3"/>
</dbReference>